<proteinExistence type="predicted"/>
<reference evidence="1" key="1">
    <citation type="submission" date="2021-02" db="EMBL/GenBank/DDBJ databases">
        <authorList>
            <person name="Nowell W R."/>
        </authorList>
    </citation>
    <scope>NUCLEOTIDE SEQUENCE</scope>
</reference>
<keyword evidence="2" id="KW-1185">Reference proteome</keyword>
<dbReference type="AlphaFoldDB" id="A0A820BDU3"/>
<evidence type="ECO:0000313" key="2">
    <source>
        <dbReference type="Proteomes" id="UP000663866"/>
    </source>
</evidence>
<gene>
    <name evidence="1" type="ORF">OVN521_LOCUS25831</name>
</gene>
<organism evidence="1 2">
    <name type="scientific">Rotaria magnacalcarata</name>
    <dbReference type="NCBI Taxonomy" id="392030"/>
    <lineage>
        <taxon>Eukaryota</taxon>
        <taxon>Metazoa</taxon>
        <taxon>Spiralia</taxon>
        <taxon>Gnathifera</taxon>
        <taxon>Rotifera</taxon>
        <taxon>Eurotatoria</taxon>
        <taxon>Bdelloidea</taxon>
        <taxon>Philodinida</taxon>
        <taxon>Philodinidae</taxon>
        <taxon>Rotaria</taxon>
    </lineage>
</organism>
<name>A0A820BDU3_9BILA</name>
<dbReference type="EMBL" id="CAJOBG010006571">
    <property type="protein sequence ID" value="CAF4190955.1"/>
    <property type="molecule type" value="Genomic_DNA"/>
</dbReference>
<dbReference type="Proteomes" id="UP000663866">
    <property type="component" value="Unassembled WGS sequence"/>
</dbReference>
<protein>
    <submittedName>
        <fullName evidence="1">Uncharacterized protein</fullName>
    </submittedName>
</protein>
<evidence type="ECO:0000313" key="1">
    <source>
        <dbReference type="EMBL" id="CAF4190955.1"/>
    </source>
</evidence>
<comment type="caution">
    <text evidence="1">The sequence shown here is derived from an EMBL/GenBank/DDBJ whole genome shotgun (WGS) entry which is preliminary data.</text>
</comment>
<feature type="non-terminal residue" evidence="1">
    <location>
        <position position="22"/>
    </location>
</feature>
<accession>A0A820BDU3</accession>
<sequence>MTSSLGVSQIPGFVANQKDYPK</sequence>